<evidence type="ECO:0000256" key="7">
    <source>
        <dbReference type="ARBA" id="ARBA00022741"/>
    </source>
</evidence>
<dbReference type="InterPro" id="IPR036097">
    <property type="entry name" value="HisK_dim/P_sf"/>
</dbReference>
<evidence type="ECO:0000256" key="1">
    <source>
        <dbReference type="ARBA" id="ARBA00000085"/>
    </source>
</evidence>
<dbReference type="SMART" id="SM00387">
    <property type="entry name" value="HATPase_c"/>
    <property type="match status" value="1"/>
</dbReference>
<dbReference type="Gene3D" id="1.10.287.130">
    <property type="match status" value="1"/>
</dbReference>
<evidence type="ECO:0000256" key="3">
    <source>
        <dbReference type="ARBA" id="ARBA00012438"/>
    </source>
</evidence>
<dbReference type="FunFam" id="1.10.287.130:FF:000004">
    <property type="entry name" value="Ethylene receptor 1"/>
    <property type="match status" value="1"/>
</dbReference>
<dbReference type="SUPFAM" id="SSF55874">
    <property type="entry name" value="ATPase domain of HSP90 chaperone/DNA topoisomerase II/histidine kinase"/>
    <property type="match status" value="1"/>
</dbReference>
<keyword evidence="6 13" id="KW-0812">Transmembrane</keyword>
<dbReference type="EMBL" id="QSUL01000003">
    <property type="protein sequence ID" value="RGN38378.1"/>
    <property type="molecule type" value="Genomic_DNA"/>
</dbReference>
<feature type="domain" description="Histidine kinase" evidence="14">
    <location>
        <begin position="596"/>
        <end position="807"/>
    </location>
</feature>
<evidence type="ECO:0000256" key="6">
    <source>
        <dbReference type="ARBA" id="ARBA00022692"/>
    </source>
</evidence>
<keyword evidence="9" id="KW-0067">ATP-binding</keyword>
<evidence type="ECO:0000313" key="16">
    <source>
        <dbReference type="Proteomes" id="UP000260983"/>
    </source>
</evidence>
<dbReference type="CDD" id="cd00082">
    <property type="entry name" value="HisKA"/>
    <property type="match status" value="1"/>
</dbReference>
<evidence type="ECO:0000256" key="8">
    <source>
        <dbReference type="ARBA" id="ARBA00022777"/>
    </source>
</evidence>
<evidence type="ECO:0000256" key="13">
    <source>
        <dbReference type="SAM" id="Phobius"/>
    </source>
</evidence>
<evidence type="ECO:0000256" key="12">
    <source>
        <dbReference type="ARBA" id="ARBA00023136"/>
    </source>
</evidence>
<comment type="subcellular location">
    <subcellularLocation>
        <location evidence="2">Membrane</location>
    </subcellularLocation>
</comment>
<feature type="transmembrane region" description="Helical" evidence="13">
    <location>
        <begin position="404"/>
        <end position="424"/>
    </location>
</feature>
<dbReference type="InterPro" id="IPR036890">
    <property type="entry name" value="HATPase_C_sf"/>
</dbReference>
<dbReference type="InterPro" id="IPR004358">
    <property type="entry name" value="Sig_transdc_His_kin-like_C"/>
</dbReference>
<dbReference type="Gene3D" id="3.30.565.10">
    <property type="entry name" value="Histidine kinase-like ATPase, C-terminal domain"/>
    <property type="match status" value="1"/>
</dbReference>
<dbReference type="GO" id="GO:0000155">
    <property type="term" value="F:phosphorelay sensor kinase activity"/>
    <property type="evidence" value="ECO:0007669"/>
    <property type="project" value="InterPro"/>
</dbReference>
<dbReference type="InterPro" id="IPR003661">
    <property type="entry name" value="HisK_dim/P_dom"/>
</dbReference>
<dbReference type="InterPro" id="IPR003594">
    <property type="entry name" value="HATPase_dom"/>
</dbReference>
<evidence type="ECO:0000256" key="4">
    <source>
        <dbReference type="ARBA" id="ARBA00022553"/>
    </source>
</evidence>
<proteinExistence type="predicted"/>
<feature type="transmembrane region" description="Helical" evidence="13">
    <location>
        <begin position="35"/>
        <end position="52"/>
    </location>
</feature>
<comment type="caution">
    <text evidence="15">The sequence shown here is derived from an EMBL/GenBank/DDBJ whole genome shotgun (WGS) entry which is preliminary data.</text>
</comment>
<evidence type="ECO:0000256" key="5">
    <source>
        <dbReference type="ARBA" id="ARBA00022679"/>
    </source>
</evidence>
<dbReference type="Pfam" id="PF02518">
    <property type="entry name" value="HATPase_c"/>
    <property type="match status" value="1"/>
</dbReference>
<dbReference type="InterPro" id="IPR050736">
    <property type="entry name" value="Sensor_HK_Regulatory"/>
</dbReference>
<sequence length="809" mass="93492">MEKILIAELKIFFWRTNYYYYYVFFRKLDYAIMRILLYIKYLFLIILLYLSSSVSAEDKNKRENTSTDLLIISSYVSGAPWSQTIISHIMQKEYDRRNISMKVEYMNILTIETPEILRQYKENLFSTYGENPPKAVLMLGNAPLLLRDDMRKHWGDVSLIVCAESEYVGPDTTYIYNQIVPKQNRISLKDLREEYNMTFLQAHSFIPQNIQLIHRMLPGMKSLLLIGDQTDRDIDYDQQVREFIRTKYPDLSYKYLSAGSWSSDQLLDTLRQVSPKETGILFASWFHKRMFAGNMVLMANSYKVIANSSMPSPFFALSASLSSIEEDGNIIGGCVYDMDLYCEGIVKAIDAIVDGKQARDIALYDPKPVVIFNYPYMVDFGLLPENCPAGTIFLNAPPTFMQKYQSSIAVGGVSLLLIVLFFQLRRNKILERLQQVEQNQRFTHTKLAMALEVVDLLPWQWDLLTDEITYSSYTPIEPGKEAISEMTYSIGMQDYLTHICEEDRERLRQVFQDIRSNKIKELREEFRIHRHDAMEQDIDWMEARGFVEEYDDKGKPLMVVGSSLFITERKAAERELIAAKEHAEESNRLKLAFLANISHEIRTPLNAIIGFSSILTMTEDEEEKKEYVSIIEKNNGILLQLINDVLDLSKIEAGALDLHYSEFELNEILITLKEVIDSRLQDGVELIFEPGMHDNYLVFSDQNRLQQLVLNFLTNASKFTSSGSIRYGYEVREKDIYYYVTDTGTGIPEDKLHLIFERFIKLDSFKQGTGLGLPICQLIIQNMGGEIGVKSTLGKGSTFWFTLPLKLEQ</sequence>
<keyword evidence="10 13" id="KW-1133">Transmembrane helix</keyword>
<dbReference type="SUPFAM" id="SSF55785">
    <property type="entry name" value="PYP-like sensor domain (PAS domain)"/>
    <property type="match status" value="1"/>
</dbReference>
<dbReference type="InterPro" id="IPR005467">
    <property type="entry name" value="His_kinase_dom"/>
</dbReference>
<evidence type="ECO:0000256" key="2">
    <source>
        <dbReference type="ARBA" id="ARBA00004370"/>
    </source>
</evidence>
<dbReference type="PANTHER" id="PTHR43711">
    <property type="entry name" value="TWO-COMPONENT HISTIDINE KINASE"/>
    <property type="match status" value="1"/>
</dbReference>
<keyword evidence="12 13" id="KW-0472">Membrane</keyword>
<dbReference type="InterPro" id="IPR035965">
    <property type="entry name" value="PAS-like_dom_sf"/>
</dbReference>
<dbReference type="SMART" id="SM00388">
    <property type="entry name" value="HisKA"/>
    <property type="match status" value="1"/>
</dbReference>
<keyword evidence="4" id="KW-0597">Phosphoprotein</keyword>
<dbReference type="SUPFAM" id="SSF47384">
    <property type="entry name" value="Homodimeric domain of signal transducing histidine kinase"/>
    <property type="match status" value="1"/>
</dbReference>
<protein>
    <recommendedName>
        <fullName evidence="3">histidine kinase</fullName>
        <ecNumber evidence="3">2.7.13.3</ecNumber>
    </recommendedName>
</protein>
<organism evidence="15 16">
    <name type="scientific">Bacteroides oleiciplenus</name>
    <dbReference type="NCBI Taxonomy" id="626931"/>
    <lineage>
        <taxon>Bacteria</taxon>
        <taxon>Pseudomonadati</taxon>
        <taxon>Bacteroidota</taxon>
        <taxon>Bacteroidia</taxon>
        <taxon>Bacteroidales</taxon>
        <taxon>Bacteroidaceae</taxon>
        <taxon>Bacteroides</taxon>
    </lineage>
</organism>
<keyword evidence="11" id="KW-0902">Two-component regulatory system</keyword>
<accession>A0A3E5BLA1</accession>
<comment type="catalytic activity">
    <reaction evidence="1">
        <text>ATP + protein L-histidine = ADP + protein N-phospho-L-histidine.</text>
        <dbReference type="EC" id="2.7.13.3"/>
    </reaction>
</comment>
<reference evidence="15 16" key="1">
    <citation type="submission" date="2018-08" db="EMBL/GenBank/DDBJ databases">
        <title>A genome reference for cultivated species of the human gut microbiota.</title>
        <authorList>
            <person name="Zou Y."/>
            <person name="Xue W."/>
            <person name="Luo G."/>
        </authorList>
    </citation>
    <scope>NUCLEOTIDE SEQUENCE [LARGE SCALE GENOMIC DNA]</scope>
    <source>
        <strain evidence="15 16">OM05-15BH</strain>
    </source>
</reference>
<evidence type="ECO:0000256" key="9">
    <source>
        <dbReference type="ARBA" id="ARBA00022840"/>
    </source>
</evidence>
<evidence type="ECO:0000313" key="15">
    <source>
        <dbReference type="EMBL" id="RGN38378.1"/>
    </source>
</evidence>
<dbReference type="GO" id="GO:0005524">
    <property type="term" value="F:ATP binding"/>
    <property type="evidence" value="ECO:0007669"/>
    <property type="project" value="UniProtKB-KW"/>
</dbReference>
<dbReference type="Proteomes" id="UP000260983">
    <property type="component" value="Unassembled WGS sequence"/>
</dbReference>
<dbReference type="EC" id="2.7.13.3" evidence="3"/>
<dbReference type="PANTHER" id="PTHR43711:SF31">
    <property type="entry name" value="HISTIDINE KINASE"/>
    <property type="match status" value="1"/>
</dbReference>
<dbReference type="PRINTS" id="PR00344">
    <property type="entry name" value="BCTRLSENSOR"/>
</dbReference>
<dbReference type="AlphaFoldDB" id="A0A3E5BLA1"/>
<evidence type="ECO:0000256" key="10">
    <source>
        <dbReference type="ARBA" id="ARBA00022989"/>
    </source>
</evidence>
<dbReference type="PROSITE" id="PS50109">
    <property type="entry name" value="HIS_KIN"/>
    <property type="match status" value="1"/>
</dbReference>
<gene>
    <name evidence="15" type="ORF">DXB65_06015</name>
</gene>
<name>A0A3E5BLA1_9BACE</name>
<dbReference type="Gene3D" id="3.30.450.20">
    <property type="entry name" value="PAS domain"/>
    <property type="match status" value="1"/>
</dbReference>
<evidence type="ECO:0000259" key="14">
    <source>
        <dbReference type="PROSITE" id="PS50109"/>
    </source>
</evidence>
<dbReference type="Pfam" id="PF00512">
    <property type="entry name" value="HisKA"/>
    <property type="match status" value="1"/>
</dbReference>
<evidence type="ECO:0000256" key="11">
    <source>
        <dbReference type="ARBA" id="ARBA00023012"/>
    </source>
</evidence>
<keyword evidence="8" id="KW-0418">Kinase</keyword>
<keyword evidence="5" id="KW-0808">Transferase</keyword>
<keyword evidence="7" id="KW-0547">Nucleotide-binding</keyword>
<dbReference type="GO" id="GO:0016020">
    <property type="term" value="C:membrane"/>
    <property type="evidence" value="ECO:0007669"/>
    <property type="project" value="UniProtKB-SubCell"/>
</dbReference>